<dbReference type="PANTHER" id="PTHR36890">
    <property type="entry name" value="PROTEIN CYCLOPS"/>
    <property type="match status" value="1"/>
</dbReference>
<sequence>MQASDLLLAKAWFHSTQPMTRSRSSELRQDLLIPCALLPSRMKYMVLASVFLVIFAGGGMLRCKLIWHQ</sequence>
<dbReference type="eggNOG" id="ENOG502QQ45">
    <property type="taxonomic scope" value="Eukaryota"/>
</dbReference>
<dbReference type="EMBL" id="CM000785">
    <property type="protein sequence ID" value="AQL02502.1"/>
    <property type="molecule type" value="Genomic_DNA"/>
</dbReference>
<reference evidence="1" key="1">
    <citation type="submission" date="2015-12" db="EMBL/GenBank/DDBJ databases">
        <title>Update maize B73 reference genome by single molecule sequencing technologies.</title>
        <authorList>
            <consortium name="Maize Genome Sequencing Project"/>
            <person name="Ware D."/>
        </authorList>
    </citation>
    <scope>NUCLEOTIDE SEQUENCE</scope>
    <source>
        <tissue evidence="1">Seedling</tissue>
    </source>
</reference>
<gene>
    <name evidence="1" type="ORF">ZEAMMB73_Zm00001d045537</name>
</gene>
<dbReference type="AlphaFoldDB" id="A0A1D6NWL9"/>
<name>A0A1D6NWL9_MAIZE</name>
<dbReference type="InterPro" id="IPR040036">
    <property type="entry name" value="CYCLOPS"/>
</dbReference>
<proteinExistence type="predicted"/>
<dbReference type="GO" id="GO:0043565">
    <property type="term" value="F:sequence-specific DNA binding"/>
    <property type="evidence" value="ECO:0007669"/>
    <property type="project" value="InterPro"/>
</dbReference>
<protein>
    <submittedName>
        <fullName evidence="1">CYCLOPS</fullName>
    </submittedName>
</protein>
<organism evidence="1">
    <name type="scientific">Zea mays</name>
    <name type="common">Maize</name>
    <dbReference type="NCBI Taxonomy" id="4577"/>
    <lineage>
        <taxon>Eukaryota</taxon>
        <taxon>Viridiplantae</taxon>
        <taxon>Streptophyta</taxon>
        <taxon>Embryophyta</taxon>
        <taxon>Tracheophyta</taxon>
        <taxon>Spermatophyta</taxon>
        <taxon>Magnoliopsida</taxon>
        <taxon>Liliopsida</taxon>
        <taxon>Poales</taxon>
        <taxon>Poaceae</taxon>
        <taxon>PACMAD clade</taxon>
        <taxon>Panicoideae</taxon>
        <taxon>Andropogonodae</taxon>
        <taxon>Andropogoneae</taxon>
        <taxon>Tripsacinae</taxon>
        <taxon>Zea</taxon>
    </lineage>
</organism>
<accession>A0A1D6NWL9</accession>
<evidence type="ECO:0000313" key="1">
    <source>
        <dbReference type="EMBL" id="AQL02502.1"/>
    </source>
</evidence>
<dbReference type="GO" id="GO:0036377">
    <property type="term" value="P:arbuscular mycorrhizal association"/>
    <property type="evidence" value="ECO:0007669"/>
    <property type="project" value="InterPro"/>
</dbReference>
<dbReference type="PANTHER" id="PTHR36890:SF1">
    <property type="entry name" value="PROTEIN CYCLOPS"/>
    <property type="match status" value="1"/>
</dbReference>
<dbReference type="GO" id="GO:0005634">
    <property type="term" value="C:nucleus"/>
    <property type="evidence" value="ECO:0007669"/>
    <property type="project" value="InterPro"/>
</dbReference>